<evidence type="ECO:0000313" key="11">
    <source>
        <dbReference type="Proteomes" id="UP000033451"/>
    </source>
</evidence>
<dbReference type="PANTHER" id="PTHR10309:SF0">
    <property type="entry name" value="MANNOSE-6-PHOSPHATE ISOMERASE"/>
    <property type="match status" value="1"/>
</dbReference>
<keyword evidence="6 10" id="KW-0413">Isomerase</keyword>
<dbReference type="NCBIfam" id="TIGR00218">
    <property type="entry name" value="manA"/>
    <property type="match status" value="1"/>
</dbReference>
<evidence type="ECO:0000313" key="10">
    <source>
        <dbReference type="EMBL" id="KJL35613.1"/>
    </source>
</evidence>
<dbReference type="RefSeq" id="WP_045248273.1">
    <property type="nucleotide sequence ID" value="NZ_JYIY01000078.1"/>
</dbReference>
<comment type="similarity">
    <text evidence="2">Belongs to the mannose-6-phosphate isomerase type 1 family.</text>
</comment>
<dbReference type="InterPro" id="IPR001250">
    <property type="entry name" value="Man6P_Isoase-1"/>
</dbReference>
<dbReference type="GO" id="GO:0005975">
    <property type="term" value="P:carbohydrate metabolic process"/>
    <property type="evidence" value="ECO:0007669"/>
    <property type="project" value="InterPro"/>
</dbReference>
<dbReference type="Proteomes" id="UP000033451">
    <property type="component" value="Unassembled WGS sequence"/>
</dbReference>
<keyword evidence="11" id="KW-1185">Reference proteome</keyword>
<dbReference type="PIRSF" id="PIRSF001480">
    <property type="entry name" value="Mannose-6-phosphate_isomerase"/>
    <property type="match status" value="1"/>
</dbReference>
<proteinExistence type="inferred from homology"/>
<feature type="binding site" evidence="8">
    <location>
        <position position="121"/>
    </location>
    <ligand>
        <name>Zn(2+)</name>
        <dbReference type="ChEBI" id="CHEBI:29105"/>
    </ligand>
</feature>
<accession>A0A0F0LR28</accession>
<dbReference type="GO" id="GO:0008270">
    <property type="term" value="F:zinc ion binding"/>
    <property type="evidence" value="ECO:0007669"/>
    <property type="project" value="InterPro"/>
</dbReference>
<feature type="binding site" evidence="8">
    <location>
        <position position="249"/>
    </location>
    <ligand>
        <name>Zn(2+)</name>
        <dbReference type="ChEBI" id="CHEBI:29105"/>
    </ligand>
</feature>
<comment type="caution">
    <text evidence="10">The sequence shown here is derived from an EMBL/GenBank/DDBJ whole genome shotgun (WGS) entry which is preliminary data.</text>
</comment>
<dbReference type="STRING" id="400772.RR49_02372"/>
<dbReference type="InterPro" id="IPR018050">
    <property type="entry name" value="Pmannose_isomerase-type1_CS"/>
</dbReference>
<reference evidence="10 11" key="1">
    <citation type="submission" date="2015-02" db="EMBL/GenBank/DDBJ databases">
        <title>Draft genome sequences of ten Microbacterium spp. with emphasis on heavy metal contaminated environments.</title>
        <authorList>
            <person name="Corretto E."/>
        </authorList>
    </citation>
    <scope>NUCLEOTIDE SEQUENCE [LARGE SCALE GENOMIC DNA]</scope>
    <source>
        <strain evidence="10 11">DSM 18659</strain>
    </source>
</reference>
<name>A0A0F0LR28_9MICO</name>
<comment type="catalytic activity">
    <reaction evidence="1">
        <text>D-mannose 6-phosphate = D-fructose 6-phosphate</text>
        <dbReference type="Rhea" id="RHEA:12356"/>
        <dbReference type="ChEBI" id="CHEBI:58735"/>
        <dbReference type="ChEBI" id="CHEBI:61527"/>
        <dbReference type="EC" id="5.3.1.8"/>
    </reaction>
</comment>
<dbReference type="PANTHER" id="PTHR10309">
    <property type="entry name" value="MANNOSE-6-PHOSPHATE ISOMERASE"/>
    <property type="match status" value="1"/>
</dbReference>
<dbReference type="EMBL" id="JYIY01000078">
    <property type="protein sequence ID" value="KJL35613.1"/>
    <property type="molecule type" value="Genomic_DNA"/>
</dbReference>
<dbReference type="Pfam" id="PF20511">
    <property type="entry name" value="PMI_typeI_cat"/>
    <property type="match status" value="1"/>
</dbReference>
<dbReference type="GO" id="GO:0005829">
    <property type="term" value="C:cytosol"/>
    <property type="evidence" value="ECO:0007669"/>
    <property type="project" value="TreeGrafter"/>
</dbReference>
<evidence type="ECO:0000256" key="2">
    <source>
        <dbReference type="ARBA" id="ARBA00010772"/>
    </source>
</evidence>
<feature type="binding site" evidence="8">
    <location>
        <position position="86"/>
    </location>
    <ligand>
        <name>Zn(2+)</name>
        <dbReference type="ChEBI" id="CHEBI:29105"/>
    </ligand>
</feature>
<dbReference type="InterPro" id="IPR016305">
    <property type="entry name" value="Mannose-6-P_Isomerase"/>
</dbReference>
<evidence type="ECO:0000256" key="1">
    <source>
        <dbReference type="ARBA" id="ARBA00000757"/>
    </source>
</evidence>
<dbReference type="SUPFAM" id="SSF51182">
    <property type="entry name" value="RmlC-like cupins"/>
    <property type="match status" value="1"/>
</dbReference>
<sequence length="388" mass="39146">MIVTLSNAPRDYAWGSSTLIADLEGRAPSGRPEAETWFGDHPASPALVGAPGSPTLDAWLTARGERPLPYLLKLLAAAAPLSIQVHPSKAEAEAGFAAEEASGLARDDAARNYRDDNHKPEILVALSARFDALAGLRPVAASRALVEALGVPALADRLAGDDDADVLADVLAWVLGEGDEVTAAVGAALQSPDAAARAAFAAEPTASLEALTRVAAMNPGDPGVVVALLMNHVSLGTGEAVYLPAGILHAYLSGLGVELMAASDNVLRGGLTPKHIDVAELLRIVDTRPSAPPLLAPVVSGAVRRYAPAIPDFALTRVSLEGGAVEVPISGPAIVLATAGTPSVAGGEAATSIALVPGGAVFLTADESVVRLSGVGEAFVAEPGGNAG</sequence>
<feature type="active site" evidence="7">
    <location>
        <position position="268"/>
    </location>
</feature>
<dbReference type="PRINTS" id="PR00714">
    <property type="entry name" value="MAN6PISMRASE"/>
</dbReference>
<dbReference type="InterPro" id="IPR046457">
    <property type="entry name" value="PMI_typeI_cat"/>
</dbReference>
<evidence type="ECO:0000256" key="7">
    <source>
        <dbReference type="PIRSR" id="PIRSR001480-1"/>
    </source>
</evidence>
<evidence type="ECO:0000259" key="9">
    <source>
        <dbReference type="Pfam" id="PF20511"/>
    </source>
</evidence>
<dbReference type="GO" id="GO:0004476">
    <property type="term" value="F:mannose-6-phosphate isomerase activity"/>
    <property type="evidence" value="ECO:0007669"/>
    <property type="project" value="UniProtKB-EC"/>
</dbReference>
<evidence type="ECO:0000256" key="6">
    <source>
        <dbReference type="ARBA" id="ARBA00023235"/>
    </source>
</evidence>
<keyword evidence="4 8" id="KW-0479">Metal-binding</keyword>
<dbReference type="PATRIC" id="fig|400772.4.peg.2384"/>
<feature type="domain" description="Phosphomannose isomerase type I catalytic" evidence="9">
    <location>
        <begin position="4"/>
        <end position="138"/>
    </location>
</feature>
<organism evidence="10 11">
    <name type="scientific">Microbacterium ginsengisoli</name>
    <dbReference type="NCBI Taxonomy" id="400772"/>
    <lineage>
        <taxon>Bacteria</taxon>
        <taxon>Bacillati</taxon>
        <taxon>Actinomycetota</taxon>
        <taxon>Actinomycetes</taxon>
        <taxon>Micrococcales</taxon>
        <taxon>Microbacteriaceae</taxon>
        <taxon>Microbacterium</taxon>
    </lineage>
</organism>
<dbReference type="GO" id="GO:0009298">
    <property type="term" value="P:GDP-mannose biosynthetic process"/>
    <property type="evidence" value="ECO:0007669"/>
    <property type="project" value="InterPro"/>
</dbReference>
<dbReference type="InterPro" id="IPR014710">
    <property type="entry name" value="RmlC-like_jellyroll"/>
</dbReference>
<dbReference type="InterPro" id="IPR011051">
    <property type="entry name" value="RmlC_Cupin_sf"/>
</dbReference>
<keyword evidence="5 8" id="KW-0862">Zinc</keyword>
<gene>
    <name evidence="10" type="primary">manA</name>
    <name evidence="10" type="ORF">RR49_02372</name>
</gene>
<comment type="cofactor">
    <cofactor evidence="8">
        <name>Zn(2+)</name>
        <dbReference type="ChEBI" id="CHEBI:29105"/>
    </cofactor>
    <text evidence="8">Binds 1 zinc ion per subunit.</text>
</comment>
<dbReference type="Gene3D" id="2.60.120.10">
    <property type="entry name" value="Jelly Rolls"/>
    <property type="match status" value="2"/>
</dbReference>
<dbReference type="CDD" id="cd07011">
    <property type="entry name" value="cupin_PMI_type_I_N"/>
    <property type="match status" value="1"/>
</dbReference>
<evidence type="ECO:0000256" key="3">
    <source>
        <dbReference type="ARBA" id="ARBA00011956"/>
    </source>
</evidence>
<evidence type="ECO:0000256" key="8">
    <source>
        <dbReference type="PIRSR" id="PIRSR001480-2"/>
    </source>
</evidence>
<feature type="binding site" evidence="8">
    <location>
        <position position="84"/>
    </location>
    <ligand>
        <name>Zn(2+)</name>
        <dbReference type="ChEBI" id="CHEBI:29105"/>
    </ligand>
</feature>
<dbReference type="Gene3D" id="1.10.441.10">
    <property type="entry name" value="Phosphomannose Isomerase, domain 2"/>
    <property type="match status" value="1"/>
</dbReference>
<dbReference type="AlphaFoldDB" id="A0A0F0LR28"/>
<dbReference type="OrthoDB" id="9792649at2"/>
<evidence type="ECO:0000256" key="4">
    <source>
        <dbReference type="ARBA" id="ARBA00022723"/>
    </source>
</evidence>
<dbReference type="EC" id="5.3.1.8" evidence="3"/>
<dbReference type="PROSITE" id="PS00965">
    <property type="entry name" value="PMI_I_1"/>
    <property type="match status" value="1"/>
</dbReference>
<protein>
    <recommendedName>
        <fullName evidence="3">mannose-6-phosphate isomerase</fullName>
        <ecNumber evidence="3">5.3.1.8</ecNumber>
    </recommendedName>
</protein>
<evidence type="ECO:0000256" key="5">
    <source>
        <dbReference type="ARBA" id="ARBA00022833"/>
    </source>
</evidence>